<dbReference type="InterPro" id="IPR003173">
    <property type="entry name" value="PC4_C"/>
</dbReference>
<dbReference type="Pfam" id="PF02229">
    <property type="entry name" value="PC4"/>
    <property type="match status" value="1"/>
</dbReference>
<dbReference type="Proteomes" id="UP001065549">
    <property type="component" value="Unassembled WGS sequence"/>
</dbReference>
<dbReference type="Gene3D" id="2.30.31.70">
    <property type="match status" value="1"/>
</dbReference>
<evidence type="ECO:0000313" key="3">
    <source>
        <dbReference type="Proteomes" id="UP001065549"/>
    </source>
</evidence>
<organism evidence="2 3">
    <name type="scientific">Hominibacterium faecale</name>
    <dbReference type="NCBI Taxonomy" id="2839743"/>
    <lineage>
        <taxon>Bacteria</taxon>
        <taxon>Bacillati</taxon>
        <taxon>Bacillota</taxon>
        <taxon>Clostridia</taxon>
        <taxon>Peptostreptococcales</taxon>
        <taxon>Anaerovoracaceae</taxon>
        <taxon>Hominibacterium</taxon>
    </lineage>
</organism>
<evidence type="ECO:0000259" key="1">
    <source>
        <dbReference type="Pfam" id="PF02229"/>
    </source>
</evidence>
<keyword evidence="3" id="KW-1185">Reference proteome</keyword>
<accession>A0A9J6QSS8</accession>
<dbReference type="RefSeq" id="WP_148396167.1">
    <property type="nucleotide sequence ID" value="NZ_JAJAGH010000018.1"/>
</dbReference>
<name>A0A9J6QSS8_9FIRM</name>
<proteinExistence type="predicted"/>
<feature type="domain" description="Transcriptional coactivator p15 (PC4) C-terminal" evidence="1">
    <location>
        <begin position="25"/>
        <end position="71"/>
    </location>
</feature>
<evidence type="ECO:0000313" key="2">
    <source>
        <dbReference type="EMBL" id="MCU7379274.1"/>
    </source>
</evidence>
<dbReference type="EMBL" id="JAOSHN010000005">
    <property type="protein sequence ID" value="MCU7379274.1"/>
    <property type="molecule type" value="Genomic_DNA"/>
</dbReference>
<sequence length="78" mass="9351">MHDNERSEIVFEIKEQIGVIKPYPTGWNKELNLVSWNGNPVKYDIRDWDPEHEHMSRGITLHPDEMRKIVQLLKDRQV</sequence>
<dbReference type="GO" id="GO:0003677">
    <property type="term" value="F:DNA binding"/>
    <property type="evidence" value="ECO:0007669"/>
    <property type="project" value="InterPro"/>
</dbReference>
<protein>
    <submittedName>
        <fullName evidence="2">PC4/YdbC family ssDNA-binding protein</fullName>
    </submittedName>
</protein>
<dbReference type="GO" id="GO:0006355">
    <property type="term" value="P:regulation of DNA-templated transcription"/>
    <property type="evidence" value="ECO:0007669"/>
    <property type="project" value="InterPro"/>
</dbReference>
<dbReference type="PIRSF" id="PIRSF037246">
    <property type="entry name" value="UCP037246"/>
    <property type="match status" value="1"/>
</dbReference>
<dbReference type="InterPro" id="IPR017154">
    <property type="entry name" value="PC4-like"/>
</dbReference>
<gene>
    <name evidence="2" type="ORF">OBO34_13045</name>
</gene>
<comment type="caution">
    <text evidence="2">The sequence shown here is derived from an EMBL/GenBank/DDBJ whole genome shotgun (WGS) entry which is preliminary data.</text>
</comment>
<reference evidence="2" key="1">
    <citation type="submission" date="2022-09" db="EMBL/GenBank/DDBJ databases">
        <title>Culturomic study of gut microbiota in children with autism spectrum disorder.</title>
        <authorList>
            <person name="Efimov B.A."/>
            <person name="Chaplin A.V."/>
            <person name="Sokolova S.R."/>
            <person name="Pikina A.P."/>
            <person name="Korzhanova M."/>
            <person name="Belova V."/>
            <person name="Korostin D."/>
        </authorList>
    </citation>
    <scope>NUCLEOTIDE SEQUENCE</scope>
    <source>
        <strain evidence="2">ASD5510</strain>
    </source>
</reference>
<dbReference type="AlphaFoldDB" id="A0A9J6QSS8"/>